<name>A0A1Z2KXR6_9ACTN</name>
<proteinExistence type="predicted"/>
<reference evidence="3 4" key="1">
    <citation type="submission" date="2017-06" db="EMBL/GenBank/DDBJ databases">
        <title>Streptomyces albireticuli Genome sequencing and assembly.</title>
        <authorList>
            <person name="Wang Y."/>
            <person name="Du B."/>
            <person name="Ding Y."/>
            <person name="Liu H."/>
            <person name="Hou Q."/>
            <person name="Liu K."/>
            <person name="Yao L."/>
            <person name="Wang C."/>
        </authorList>
    </citation>
    <scope>NUCLEOTIDE SEQUENCE [LARGE SCALE GENOMIC DNA]</scope>
    <source>
        <strain evidence="3 4">MDJK11</strain>
    </source>
</reference>
<dbReference type="InterPro" id="IPR036661">
    <property type="entry name" value="Luciferase-like_sf"/>
</dbReference>
<dbReference type="GO" id="GO:0016705">
    <property type="term" value="F:oxidoreductase activity, acting on paired donors, with incorporation or reduction of molecular oxygen"/>
    <property type="evidence" value="ECO:0007669"/>
    <property type="project" value="InterPro"/>
</dbReference>
<dbReference type="SUPFAM" id="SSF51679">
    <property type="entry name" value="Bacterial luciferase-like"/>
    <property type="match status" value="1"/>
</dbReference>
<protein>
    <submittedName>
        <fullName evidence="3">Putative FMN-dependent monooxygenase</fullName>
    </submittedName>
</protein>
<dbReference type="EMBL" id="CP021744">
    <property type="protein sequence ID" value="ARZ66820.1"/>
    <property type="molecule type" value="Genomic_DNA"/>
</dbReference>
<evidence type="ECO:0000313" key="4">
    <source>
        <dbReference type="Proteomes" id="UP000195755"/>
    </source>
</evidence>
<dbReference type="GO" id="GO:0004497">
    <property type="term" value="F:monooxygenase activity"/>
    <property type="evidence" value="ECO:0007669"/>
    <property type="project" value="UniProtKB-KW"/>
</dbReference>
<sequence length="345" mass="35928">MRLGANLIYQGAGELARAAEELGYDVVLAPEGYRSDAVSVLGLAAGATRHIGLASGVMQIPARPPGTAALTAATLDALSGGRFRLGLGVSNPDVSHGWYGVRFDRPLARTREYVDIVRRALAGESVTYEGEHFRLPVPGTRGDAPLYLHTERPRSAVPVYLAAVGPRALRLAGEIADGWIGVFASPEDVAGAVAEIRAGRLRAGLAMAGFDVLPSLPAAVADDVDSAVDALRGQYVYLLGIGDPERNFYCAMARRMGYGREAALLRERLAAGDRKGAGAALPAAFIDRTALVGPVPRLADRMRAYADAGVTTLGVMVSAAATTLDGRTRILRAAADALALADAGG</sequence>
<dbReference type="OrthoDB" id="3457164at2"/>
<dbReference type="AlphaFoldDB" id="A0A1Z2KXR6"/>
<keyword evidence="3" id="KW-0503">Monooxygenase</keyword>
<dbReference type="Gene3D" id="3.20.20.30">
    <property type="entry name" value="Luciferase-like domain"/>
    <property type="match status" value="1"/>
</dbReference>
<dbReference type="InterPro" id="IPR011251">
    <property type="entry name" value="Luciferase-like_dom"/>
</dbReference>
<gene>
    <name evidence="3" type="ORF">SMD11_1157</name>
</gene>
<evidence type="ECO:0000259" key="2">
    <source>
        <dbReference type="Pfam" id="PF00296"/>
    </source>
</evidence>
<evidence type="ECO:0000313" key="3">
    <source>
        <dbReference type="EMBL" id="ARZ66820.1"/>
    </source>
</evidence>
<accession>A0A1Z2KXR6</accession>
<dbReference type="PANTHER" id="PTHR43244">
    <property type="match status" value="1"/>
</dbReference>
<keyword evidence="1" id="KW-0560">Oxidoreductase</keyword>
<dbReference type="InterPro" id="IPR050564">
    <property type="entry name" value="F420-G6PD/mer"/>
</dbReference>
<dbReference type="CDD" id="cd01097">
    <property type="entry name" value="Tetrahydromethanopterin_reductase"/>
    <property type="match status" value="1"/>
</dbReference>
<evidence type="ECO:0000256" key="1">
    <source>
        <dbReference type="ARBA" id="ARBA00023002"/>
    </source>
</evidence>
<dbReference type="RefSeq" id="WP_087925373.1">
    <property type="nucleotide sequence ID" value="NZ_CP021744.1"/>
</dbReference>
<dbReference type="Proteomes" id="UP000195755">
    <property type="component" value="Chromosome"/>
</dbReference>
<dbReference type="PANTHER" id="PTHR43244:SF1">
    <property type="entry name" value="5,10-METHYLENETETRAHYDROMETHANOPTERIN REDUCTASE"/>
    <property type="match status" value="1"/>
</dbReference>
<feature type="domain" description="Luciferase-like" evidence="2">
    <location>
        <begin position="11"/>
        <end position="311"/>
    </location>
</feature>
<organism evidence="3 4">
    <name type="scientific">Streptomyces albireticuli</name>
    <dbReference type="NCBI Taxonomy" id="1940"/>
    <lineage>
        <taxon>Bacteria</taxon>
        <taxon>Bacillati</taxon>
        <taxon>Actinomycetota</taxon>
        <taxon>Actinomycetes</taxon>
        <taxon>Kitasatosporales</taxon>
        <taxon>Streptomycetaceae</taxon>
        <taxon>Streptomyces</taxon>
    </lineage>
</organism>
<dbReference type="Pfam" id="PF00296">
    <property type="entry name" value="Bac_luciferase"/>
    <property type="match status" value="1"/>
</dbReference>
<dbReference type="KEGG" id="salj:SMD11_1157"/>